<proteinExistence type="predicted"/>
<keyword evidence="1" id="KW-0472">Membrane</keyword>
<keyword evidence="1" id="KW-1133">Transmembrane helix</keyword>
<reference evidence="2 3" key="1">
    <citation type="submission" date="2018-03" db="EMBL/GenBank/DDBJ databases">
        <title>Genomic Encyclopedia of Archaeal and Bacterial Type Strains, Phase II (KMG-II): from individual species to whole genera.</title>
        <authorList>
            <person name="Goeker M."/>
        </authorList>
    </citation>
    <scope>NUCLEOTIDE SEQUENCE [LARGE SCALE GENOMIC DNA]</scope>
    <source>
        <strain evidence="2 3">DSM 27267</strain>
    </source>
</reference>
<comment type="caution">
    <text evidence="2">The sequence shown here is derived from an EMBL/GenBank/DDBJ whole genome shotgun (WGS) entry which is preliminary data.</text>
</comment>
<organism evidence="2 3">
    <name type="scientific">Prolixibacter denitrificans</name>
    <dbReference type="NCBI Taxonomy" id="1541063"/>
    <lineage>
        <taxon>Bacteria</taxon>
        <taxon>Pseudomonadati</taxon>
        <taxon>Bacteroidota</taxon>
        <taxon>Bacteroidia</taxon>
        <taxon>Marinilabiliales</taxon>
        <taxon>Prolixibacteraceae</taxon>
        <taxon>Prolixibacter</taxon>
    </lineage>
</organism>
<sequence length="126" mass="14031">MALNRKEIFYFCAVKMKSRLIRHSIVFVMFICVLQVTGKIYVQFSEQYDGNKEPAKSAMVWALLGDTADNPTEVTPEVEQQALTFALPVGAERRLASDSAFCFASSHALKDHHIPLHLSDSSPPAC</sequence>
<keyword evidence="1" id="KW-0812">Transmembrane</keyword>
<evidence type="ECO:0000313" key="3">
    <source>
        <dbReference type="Proteomes" id="UP000240621"/>
    </source>
</evidence>
<gene>
    <name evidence="2" type="ORF">CLV93_11417</name>
</gene>
<protein>
    <submittedName>
        <fullName evidence="2">Uncharacterized protein</fullName>
    </submittedName>
</protein>
<dbReference type="AlphaFoldDB" id="A0A2P8C6H9"/>
<accession>A0A2P8C6H9</accession>
<evidence type="ECO:0000256" key="1">
    <source>
        <dbReference type="SAM" id="Phobius"/>
    </source>
</evidence>
<evidence type="ECO:0000313" key="2">
    <source>
        <dbReference type="EMBL" id="PSK80580.1"/>
    </source>
</evidence>
<feature type="transmembrane region" description="Helical" evidence="1">
    <location>
        <begin position="20"/>
        <end position="42"/>
    </location>
</feature>
<dbReference type="Proteomes" id="UP000240621">
    <property type="component" value="Unassembled WGS sequence"/>
</dbReference>
<name>A0A2P8C6H9_9BACT</name>
<dbReference type="EMBL" id="PYGC01000014">
    <property type="protein sequence ID" value="PSK80580.1"/>
    <property type="molecule type" value="Genomic_DNA"/>
</dbReference>